<dbReference type="RefSeq" id="WP_054729150.1">
    <property type="nucleotide sequence ID" value="NZ_CP009429.1"/>
</dbReference>
<dbReference type="Proteomes" id="UP000076088">
    <property type="component" value="Chromosome"/>
</dbReference>
<feature type="transmembrane region" description="Helical" evidence="1">
    <location>
        <begin position="31"/>
        <end position="54"/>
    </location>
</feature>
<evidence type="ECO:0000313" key="2">
    <source>
        <dbReference type="EMBL" id="AMU90374.1"/>
    </source>
</evidence>
<organism evidence="2 3">
    <name type="scientific">Sphingopyxis macrogoltabida</name>
    <name type="common">Sphingomonas macrogoltabidus</name>
    <dbReference type="NCBI Taxonomy" id="33050"/>
    <lineage>
        <taxon>Bacteria</taxon>
        <taxon>Pseudomonadati</taxon>
        <taxon>Pseudomonadota</taxon>
        <taxon>Alphaproteobacteria</taxon>
        <taxon>Sphingomonadales</taxon>
        <taxon>Sphingomonadaceae</taxon>
        <taxon>Sphingopyxis</taxon>
    </lineage>
</organism>
<reference evidence="3" key="1">
    <citation type="submission" date="2015-11" db="EMBL/GenBank/DDBJ databases">
        <title>Complete genome sequence of a polyethylene-glycol degrader Sphingopyxis macrogoltabida 203N (NBRC 111659).</title>
        <authorList>
            <person name="Yoshiyuki O."/>
            <person name="Shouta N."/>
            <person name="Nagata Y."/>
            <person name="Numata M."/>
            <person name="Tsuchikane K."/>
            <person name="Hosoyama A."/>
            <person name="Yamazoe A."/>
            <person name="Tsuda M."/>
            <person name="Fujita N."/>
            <person name="Kawai F."/>
        </authorList>
    </citation>
    <scope>NUCLEOTIDE SEQUENCE [LARGE SCALE GENOMIC DNA]</scope>
    <source>
        <strain evidence="3">203N</strain>
    </source>
</reference>
<keyword evidence="1" id="KW-0812">Transmembrane</keyword>
<evidence type="ECO:0000256" key="1">
    <source>
        <dbReference type="SAM" id="Phobius"/>
    </source>
</evidence>
<gene>
    <name evidence="2" type="ORF">ATM17_15210</name>
</gene>
<keyword evidence="1" id="KW-0472">Membrane</keyword>
<keyword evidence="1" id="KW-1133">Transmembrane helix</keyword>
<evidence type="ECO:0000313" key="3">
    <source>
        <dbReference type="Proteomes" id="UP000076088"/>
    </source>
</evidence>
<accession>A0AAC8Z1Z5</accession>
<reference evidence="2 3" key="2">
    <citation type="journal article" date="2016" name="Genome Announc.">
        <title>Complete Genome Sequence of Sphingopyxis macrogoltabida Strain 203N (NBRC 111659), a Polyethylene Glycol Degrader.</title>
        <authorList>
            <person name="Ohtsubo Y."/>
            <person name="Nonoyama S."/>
            <person name="Nagata Y."/>
            <person name="Numata M."/>
            <person name="Tsuchikane K."/>
            <person name="Hosoyama A."/>
            <person name="Yamazoe A."/>
            <person name="Tsuda M."/>
            <person name="Fujita N."/>
            <person name="Kawai F."/>
        </authorList>
    </citation>
    <scope>NUCLEOTIDE SEQUENCE [LARGE SCALE GENOMIC DNA]</scope>
    <source>
        <strain evidence="2 3">203N</strain>
    </source>
</reference>
<protein>
    <submittedName>
        <fullName evidence="2">Uncharacterized protein</fullName>
    </submittedName>
</protein>
<sequence>MMKDHTPWLALWPLATLMVAAQDKSSADADAVIMASAIVAGCIILAVWGLCSLIKGAFND</sequence>
<keyword evidence="3" id="KW-1185">Reference proteome</keyword>
<name>A0AAC8Z1Z5_SPHMC</name>
<proteinExistence type="predicted"/>
<dbReference type="EMBL" id="CP013344">
    <property type="protein sequence ID" value="AMU90374.1"/>
    <property type="molecule type" value="Genomic_DNA"/>
</dbReference>
<dbReference type="AlphaFoldDB" id="A0AAC8Z1Z5"/>